<proteinExistence type="predicted"/>
<protein>
    <submittedName>
        <fullName evidence="1">Uncharacterized protein</fullName>
    </submittedName>
</protein>
<dbReference type="AlphaFoldDB" id="A0A2M7M308"/>
<evidence type="ECO:0000313" key="1">
    <source>
        <dbReference type="EMBL" id="PIX77068.1"/>
    </source>
</evidence>
<dbReference type="Gene3D" id="1.25.40.10">
    <property type="entry name" value="Tetratricopeptide repeat domain"/>
    <property type="match status" value="1"/>
</dbReference>
<comment type="caution">
    <text evidence="1">The sequence shown here is derived from an EMBL/GenBank/DDBJ whole genome shotgun (WGS) entry which is preliminary data.</text>
</comment>
<sequence length="243" mass="28963">MREDFLEDFDPKLKEEFFRSVHNTAQLVGLKELESFRLGIDYEDADCQDLILKLKSKPDAEHVDIISQDGYSIIKRYFKHQKEKDLLDKLYSINEKYIKKNKEASRAAYTAIVLFEDRQFDKARLPLLNVILHLELLEMQEEIFADSAYFANRGKNYLREGDFQDAERFFVLERQIDGEHWDSYENMAEVYSNQGRKDESKDQINEALKRVYKCWQEDQRYLVVWNFKVPPHLISSPRGEREG</sequence>
<accession>A0A2M7M308</accession>
<name>A0A2M7M308_9BACT</name>
<reference evidence="2" key="1">
    <citation type="submission" date="2017-09" db="EMBL/GenBank/DDBJ databases">
        <title>Depth-based differentiation of microbial function through sediment-hosted aquifers and enrichment of novel symbionts in the deep terrestrial subsurface.</title>
        <authorList>
            <person name="Probst A.J."/>
            <person name="Ladd B."/>
            <person name="Jarett J.K."/>
            <person name="Geller-Mcgrath D.E."/>
            <person name="Sieber C.M.K."/>
            <person name="Emerson J.B."/>
            <person name="Anantharaman K."/>
            <person name="Thomas B.C."/>
            <person name="Malmstrom R."/>
            <person name="Stieglmeier M."/>
            <person name="Klingl A."/>
            <person name="Woyke T."/>
            <person name="Ryan C.M."/>
            <person name="Banfield J.F."/>
        </authorList>
    </citation>
    <scope>NUCLEOTIDE SEQUENCE [LARGE SCALE GENOMIC DNA]</scope>
</reference>
<dbReference type="Proteomes" id="UP000229703">
    <property type="component" value="Unassembled WGS sequence"/>
</dbReference>
<dbReference type="EMBL" id="PFJK01000213">
    <property type="protein sequence ID" value="PIX77068.1"/>
    <property type="molecule type" value="Genomic_DNA"/>
</dbReference>
<organism evidence="1 2">
    <name type="scientific">bacterium (Candidatus Ratteibacteria) CG_4_10_14_3_um_filter_41_18</name>
    <dbReference type="NCBI Taxonomy" id="2014287"/>
    <lineage>
        <taxon>Bacteria</taxon>
        <taxon>Candidatus Ratteibacteria</taxon>
    </lineage>
</organism>
<dbReference type="InterPro" id="IPR011990">
    <property type="entry name" value="TPR-like_helical_dom_sf"/>
</dbReference>
<evidence type="ECO:0000313" key="2">
    <source>
        <dbReference type="Proteomes" id="UP000229703"/>
    </source>
</evidence>
<dbReference type="SUPFAM" id="SSF48452">
    <property type="entry name" value="TPR-like"/>
    <property type="match status" value="1"/>
</dbReference>
<gene>
    <name evidence="1" type="ORF">COZ37_04620</name>
</gene>